<evidence type="ECO:0000313" key="5">
    <source>
        <dbReference type="Proteomes" id="UP000092871"/>
    </source>
</evidence>
<reference evidence="3 4" key="1">
    <citation type="submission" date="2016-06" db="EMBL/GenBank/DDBJ databases">
        <authorList>
            <person name="Rodrigo-Torres L."/>
            <person name="Arahal D.R."/>
        </authorList>
    </citation>
    <scope>NUCLEOTIDE SEQUENCE [LARGE SCALE GENOMIC DNA]</scope>
    <source>
        <strain evidence="3 4">CECT 5116</strain>
    </source>
</reference>
<dbReference type="Proteomes" id="UP000092840">
    <property type="component" value="Unassembled WGS sequence"/>
</dbReference>
<feature type="transmembrane region" description="Helical" evidence="1">
    <location>
        <begin position="79"/>
        <end position="102"/>
    </location>
</feature>
<name>A0A1C3JV66_9GAMM</name>
<evidence type="ECO:0000313" key="3">
    <source>
        <dbReference type="EMBL" id="SBT22723.1"/>
    </source>
</evidence>
<evidence type="ECO:0000256" key="1">
    <source>
        <dbReference type="SAM" id="Phobius"/>
    </source>
</evidence>
<dbReference type="EMBL" id="FLRB01000030">
    <property type="protein sequence ID" value="SBT22723.1"/>
    <property type="molecule type" value="Genomic_DNA"/>
</dbReference>
<evidence type="ECO:0000313" key="4">
    <source>
        <dbReference type="Proteomes" id="UP000092840"/>
    </source>
</evidence>
<feature type="transmembrane region" description="Helical" evidence="1">
    <location>
        <begin position="49"/>
        <end position="67"/>
    </location>
</feature>
<keyword evidence="1" id="KW-0812">Transmembrane</keyword>
<dbReference type="EMBL" id="FLRA01000026">
    <property type="protein sequence ID" value="SBT19131.1"/>
    <property type="molecule type" value="Genomic_DNA"/>
</dbReference>
<organism evidence="2 5">
    <name type="scientific">Marinomonas gallaica</name>
    <dbReference type="NCBI Taxonomy" id="1806667"/>
    <lineage>
        <taxon>Bacteria</taxon>
        <taxon>Pseudomonadati</taxon>
        <taxon>Pseudomonadota</taxon>
        <taxon>Gammaproteobacteria</taxon>
        <taxon>Oceanospirillales</taxon>
        <taxon>Oceanospirillaceae</taxon>
        <taxon>Marinomonas</taxon>
    </lineage>
</organism>
<dbReference type="AlphaFoldDB" id="A0A1C3JV66"/>
<feature type="transmembrane region" description="Helical" evidence="1">
    <location>
        <begin position="9"/>
        <end position="29"/>
    </location>
</feature>
<sequence length="111" mass="12902">MKIIGKRVLSYFLGTFTLLLSITLYLFFIDKVGFADGYISEYQLAMKKYFQLTLIPLSLLGIYFFILGNKIKRERKNKIMILSTSLFFSYLLITLIIAKYFYSTLNYGQGG</sequence>
<protein>
    <submittedName>
        <fullName evidence="2">Uncharacterized protein</fullName>
    </submittedName>
</protein>
<evidence type="ECO:0000313" key="2">
    <source>
        <dbReference type="EMBL" id="SBT19131.1"/>
    </source>
</evidence>
<accession>A0A1C3JV66</accession>
<proteinExistence type="predicted"/>
<reference evidence="2 5" key="2">
    <citation type="submission" date="2016-06" db="EMBL/GenBank/DDBJ databases">
        <authorList>
            <person name="Kjaerup R.B."/>
            <person name="Dalgaard T.S."/>
            <person name="Juul-Madsen H.R."/>
        </authorList>
    </citation>
    <scope>NUCLEOTIDE SEQUENCE [LARGE SCALE GENOMIC DNA]</scope>
    <source>
        <strain evidence="2 5">CECT 5115</strain>
    </source>
</reference>
<gene>
    <name evidence="2" type="ORF">MGA5115_03292</name>
    <name evidence="3" type="ORF">MGA5116_03348</name>
</gene>
<keyword evidence="1" id="KW-0472">Membrane</keyword>
<dbReference type="Proteomes" id="UP000092871">
    <property type="component" value="Unassembled WGS sequence"/>
</dbReference>
<keyword evidence="1" id="KW-1133">Transmembrane helix</keyword>
<keyword evidence="4" id="KW-1185">Reference proteome</keyword>